<dbReference type="Gene3D" id="3.40.50.300">
    <property type="entry name" value="P-loop containing nucleotide triphosphate hydrolases"/>
    <property type="match status" value="1"/>
</dbReference>
<evidence type="ECO:0000313" key="4">
    <source>
        <dbReference type="RefSeq" id="XP_014666861.1"/>
    </source>
</evidence>
<dbReference type="Pfam" id="PF13671">
    <property type="entry name" value="AAA_33"/>
    <property type="match status" value="1"/>
</dbReference>
<gene>
    <name evidence="4" type="primary">LOC106808600</name>
</gene>
<dbReference type="SMART" id="SM00463">
    <property type="entry name" value="SMR"/>
    <property type="match status" value="1"/>
</dbReference>
<sequence length="1922" mass="206649">MSSNSSNPDDTLQSLQEMFSGKLDPDTVHMILSECHFNVDEAIETLCMLASACEEQHLLDEQLGDANDGECPPERATDGSVKPRSVVSDTAPARSDDVGGYQILHVGADCVDDGASQLLAARPSNAQMEAGEHIAQCEVAAAGDRECPGINTKHHPCQGSEADTEEDGSQPHTTLSATACSFQPRSGPSVYPPGAAPRYESPVFYGVRGFLPPHFGHPTPYVLRGRAPYDVRMQYHAAPHDGLLRDFALRTSVPEDWLHGIHANQGKHKKKKSTNVTTPIAILSEEDRNRSSVGASGCCVPTAPAASRPVQTFAQLASRLHASQPDAKAKEGTPLRRKTVAKALLKCSREFLKKHGAKRHGVWTAESIELALHAGGFNSQAERKVASYMLNDIKLLVLMRGCPGSGKTTLASKLKHGGVILSTDDYFEGKKGYKFQGSQLEAAHEWNKCTAKQFMLEGKSPVIIDNTNTQAWEMKPYVVLARQHRYAVEMIEPMTSWKFKAGQLAKKNSHGVTKQSIEKIIGRYERNITISDVMAQTTAAEMAPQKKSADAVYSKDSSSTAKAAKPSCASAKKAKPAVASHVQGRVHKSKRSKKASRKCNSMSPASVVIETSASVSVACVAVGTDAHADRSLSPRSMPGGETLEIYSSDTDETGSDGSDSFHAAEDCDDNVGENVDSDKDILSCGGVTEKIHGGGCKEIKHEVDATSTGEVQERIDAISKEGERKGMDDICCSKAKQILDILYALEGDEGIDEKSEGKLKEGIDDISKGKVNEGTDEISYGDIKEEINVITSGKVKEEGNGISSSEINEVMGNLICRGVVAGIDNVSCGRINEKIDYINYSEEHGGVNDDIYQKIGEGIVRGNSGELNEEMGEVSSANAEVITDNIAYGDVKEDVGDLGCEEVKNKVDDCSCGIQAGIDGTSSDEIQKVIDDTSWGEIQEGIDGTTWGEIREGIDGASSAEIRKGIDNTSSVEIQEGIDDTSWGVIQEGIDGTSSGEIQKVMDDTSWGVIHKGIDGTSWGEIREGIDDTSWEESHQSTTEKKQRANKEESEAVGDVLAPMPQRRKARACASTAMRDLASALLPQPQGKGKPASVSVNELPGGDPWSMPAFPAWQGVTLRAVGREINAEGINDGNGGAPRWRDGVAHAATNTYGVDFRLLESVEAGVAGLQRVRTLVARARTLGPGAMPDPPGHLAVAESPVRLRGWSPKKHALFPDEAMLGVAATHPAIALMLDKGCSTEDDNTGGGGGEGGGGESVAFLQACFPDAREEDLRDVVEKCGGDVDWAMNLVLDDSGFLAHGGPLQSEVTWDITQVEAEVDKSIGAPDQSEAEGSIAQVEAEVDKNVGATGESRSALNALMETYESDSFDEEEDDDPSCPPCSVGMPPPLPGAKVPILSNCSEPTGRMPGIELNLSSVGDGPLPMSPPPLAIMCEDVIFSEKGSEFLRDASVGGEEEEAALKGLDVWAESAMHRRPLASPVETEQSKALQGFPPEGVDVVGDVDVNENTNNSNAVPSLYPSLDVDAGRCRGEALRMGPMLTGQSSSGRSTDADESDFILTLDVESAASLQQVFGPIGFFASTGKLEAKHRRVLLPVQLAAQIYQHWAVTQMSSILQEAITPDHITADEVLAYQLQDEENRKGEEKHTIPLPPTKLTEIMDEELAWQLCREDQKVKLNTAELDFATTLKLKELQERFPSADKELLDSIFVANNFALGPTIEELRNSGVRELSLQSVAGTSRLGQSTSAAMHLAGDPTLETGYEAGSDFQQLQGPEYHDFRAEAFQHHKLRQECFQKAAVAHGQNMHQVAVYYGQQGRLHTQKILEANSRAAERILHYRNAETDANMLDVHGLHVTEAIDAVERFLACRASECAQSATRYISIITGRGVHSKGGSAKIKPAVIDYLRRHNYRVAEPQPGMVQVYLN</sequence>
<dbReference type="Gene3D" id="3.30.1370.110">
    <property type="match status" value="1"/>
</dbReference>
<dbReference type="SUPFAM" id="SSF46934">
    <property type="entry name" value="UBA-like"/>
    <property type="match status" value="1"/>
</dbReference>
<evidence type="ECO:0000259" key="2">
    <source>
        <dbReference type="PROSITE" id="PS50828"/>
    </source>
</evidence>
<dbReference type="SUPFAM" id="SSF52540">
    <property type="entry name" value="P-loop containing nucleoside triphosphate hydrolases"/>
    <property type="match status" value="1"/>
</dbReference>
<dbReference type="RefSeq" id="XP_014666861.1">
    <property type="nucleotide sequence ID" value="XM_014811375.1"/>
</dbReference>
<accession>A0ABM1E3U0</accession>
<protein>
    <submittedName>
        <fullName evidence="4">Uncharacterized protein LOC106808600</fullName>
    </submittedName>
</protein>
<feature type="compositionally biased region" description="Polar residues" evidence="1">
    <location>
        <begin position="170"/>
        <end position="181"/>
    </location>
</feature>
<dbReference type="InterPro" id="IPR052772">
    <property type="entry name" value="Endo/PolyKinase_Domain-Protein"/>
</dbReference>
<dbReference type="InterPro" id="IPR002625">
    <property type="entry name" value="Smr_dom"/>
</dbReference>
<dbReference type="SUPFAM" id="SSF160443">
    <property type="entry name" value="SMR domain-like"/>
    <property type="match status" value="1"/>
</dbReference>
<dbReference type="GeneID" id="106808600"/>
<feature type="compositionally biased region" description="Low complexity" evidence="1">
    <location>
        <begin position="563"/>
        <end position="580"/>
    </location>
</feature>
<dbReference type="PANTHER" id="PTHR46535:SF1">
    <property type="entry name" value="NEDD4-BINDING PROTEIN 2"/>
    <property type="match status" value="1"/>
</dbReference>
<dbReference type="InterPro" id="IPR041801">
    <property type="entry name" value="N4BP2_CUE"/>
</dbReference>
<dbReference type="Pfam" id="PF08590">
    <property type="entry name" value="DUF1771"/>
    <property type="match status" value="1"/>
</dbReference>
<dbReference type="CDD" id="cd14279">
    <property type="entry name" value="CUE"/>
    <property type="match status" value="1"/>
</dbReference>
<dbReference type="PANTHER" id="PTHR46535">
    <property type="entry name" value="NEDD4-BINDING PROTEIN 2"/>
    <property type="match status" value="1"/>
</dbReference>
<feature type="region of interest" description="Disordered" evidence="1">
    <location>
        <begin position="626"/>
        <end position="669"/>
    </location>
</feature>
<evidence type="ECO:0000313" key="3">
    <source>
        <dbReference type="Proteomes" id="UP000695022"/>
    </source>
</evidence>
<dbReference type="InterPro" id="IPR009060">
    <property type="entry name" value="UBA-like_sf"/>
</dbReference>
<feature type="domain" description="Smr" evidence="2">
    <location>
        <begin position="1844"/>
        <end position="1922"/>
    </location>
</feature>
<dbReference type="SMART" id="SM01162">
    <property type="entry name" value="DUF1771"/>
    <property type="match status" value="1"/>
</dbReference>
<name>A0ABM1E3U0_PRICU</name>
<feature type="region of interest" description="Disordered" evidence="1">
    <location>
        <begin position="1027"/>
        <end position="1052"/>
    </location>
</feature>
<proteinExistence type="predicted"/>
<dbReference type="InterPro" id="IPR036063">
    <property type="entry name" value="Smr_dom_sf"/>
</dbReference>
<dbReference type="Pfam" id="PF01713">
    <property type="entry name" value="Smr"/>
    <property type="match status" value="1"/>
</dbReference>
<feature type="region of interest" description="Disordered" evidence="1">
    <location>
        <begin position="64"/>
        <end position="96"/>
    </location>
</feature>
<dbReference type="Proteomes" id="UP000695022">
    <property type="component" value="Unplaced"/>
</dbReference>
<reference evidence="4" key="1">
    <citation type="submission" date="2025-08" db="UniProtKB">
        <authorList>
            <consortium name="RefSeq"/>
        </authorList>
    </citation>
    <scope>IDENTIFICATION</scope>
</reference>
<dbReference type="CDD" id="cd14365">
    <property type="entry name" value="CUE_N4BP2"/>
    <property type="match status" value="1"/>
</dbReference>
<organism evidence="3 4">
    <name type="scientific">Priapulus caudatus</name>
    <name type="common">Priapulid worm</name>
    <dbReference type="NCBI Taxonomy" id="37621"/>
    <lineage>
        <taxon>Eukaryota</taxon>
        <taxon>Metazoa</taxon>
        <taxon>Ecdysozoa</taxon>
        <taxon>Scalidophora</taxon>
        <taxon>Priapulida</taxon>
        <taxon>Priapulimorpha</taxon>
        <taxon>Priapulimorphida</taxon>
        <taxon>Priapulidae</taxon>
        <taxon>Priapulus</taxon>
    </lineage>
</organism>
<dbReference type="InterPro" id="IPR013899">
    <property type="entry name" value="DUF1771"/>
</dbReference>
<feature type="compositionally biased region" description="Basic and acidic residues" evidence="1">
    <location>
        <begin position="1027"/>
        <end position="1050"/>
    </location>
</feature>
<feature type="region of interest" description="Disordered" evidence="1">
    <location>
        <begin position="153"/>
        <end position="181"/>
    </location>
</feature>
<feature type="compositionally biased region" description="Basic residues" evidence="1">
    <location>
        <begin position="584"/>
        <end position="597"/>
    </location>
</feature>
<keyword evidence="3" id="KW-1185">Reference proteome</keyword>
<dbReference type="InterPro" id="IPR027417">
    <property type="entry name" value="P-loop_NTPase"/>
</dbReference>
<dbReference type="Gene3D" id="1.10.8.10">
    <property type="entry name" value="DNA helicase RuvA subunit, C-terminal domain"/>
    <property type="match status" value="1"/>
</dbReference>
<feature type="region of interest" description="Disordered" evidence="1">
    <location>
        <begin position="563"/>
        <end position="603"/>
    </location>
</feature>
<dbReference type="PROSITE" id="PS50828">
    <property type="entry name" value="SMR"/>
    <property type="match status" value="1"/>
</dbReference>
<evidence type="ECO:0000256" key="1">
    <source>
        <dbReference type="SAM" id="MobiDB-lite"/>
    </source>
</evidence>